<dbReference type="RefSeq" id="WP_322189363.1">
    <property type="nucleotide sequence ID" value="NZ_JAXLPB010000014.1"/>
</dbReference>
<evidence type="ECO:0000313" key="2">
    <source>
        <dbReference type="Proteomes" id="UP001294412"/>
    </source>
</evidence>
<organism evidence="1 2">
    <name type="scientific">Fulvimarina uroteuthidis</name>
    <dbReference type="NCBI Taxonomy" id="3098149"/>
    <lineage>
        <taxon>Bacteria</taxon>
        <taxon>Pseudomonadati</taxon>
        <taxon>Pseudomonadota</taxon>
        <taxon>Alphaproteobacteria</taxon>
        <taxon>Hyphomicrobiales</taxon>
        <taxon>Aurantimonadaceae</taxon>
        <taxon>Fulvimarina</taxon>
    </lineage>
</organism>
<evidence type="ECO:0000313" key="1">
    <source>
        <dbReference type="EMBL" id="MDY8111168.1"/>
    </source>
</evidence>
<dbReference type="Proteomes" id="UP001294412">
    <property type="component" value="Unassembled WGS sequence"/>
</dbReference>
<keyword evidence="2" id="KW-1185">Reference proteome</keyword>
<dbReference type="EMBL" id="JAXLPB010000014">
    <property type="protein sequence ID" value="MDY8111168.1"/>
    <property type="molecule type" value="Genomic_DNA"/>
</dbReference>
<protein>
    <submittedName>
        <fullName evidence="1">Uncharacterized protein</fullName>
    </submittedName>
</protein>
<reference evidence="1 2" key="1">
    <citation type="submission" date="2023-12" db="EMBL/GenBank/DDBJ databases">
        <title>Description of Novel Strain Fulvimarina sp. 2208YS6-2-32 isolated from Uroteuthis (Photololigo) edulis.</title>
        <authorList>
            <person name="Park J.-S."/>
        </authorList>
    </citation>
    <scope>NUCLEOTIDE SEQUENCE [LARGE SCALE GENOMIC DNA]</scope>
    <source>
        <strain evidence="1 2">2208YS6-2-32</strain>
    </source>
</reference>
<proteinExistence type="predicted"/>
<gene>
    <name evidence="1" type="ORF">U0C82_18790</name>
</gene>
<comment type="caution">
    <text evidence="1">The sequence shown here is derived from an EMBL/GenBank/DDBJ whole genome shotgun (WGS) entry which is preliminary data.</text>
</comment>
<name>A0ABU5I8B3_9HYPH</name>
<sequence length="160" mass="17517">MASIANIRLHPARLEHLKNIAILEACTQTEALEMLISRELRARPEIDRIDRLPLHVANGRVCPDIGDVGTPTFSPKEAGAFASVILKVLDGPKGRGTSLTFGADGEAKITVGRRGRGIFLRIEWPDTEMFAEETLTVSLARDYVRQLLRAAQNADTDEAA</sequence>
<accession>A0ABU5I8B3</accession>